<dbReference type="AlphaFoldDB" id="A0A937M2G9"/>
<evidence type="ECO:0000313" key="1">
    <source>
        <dbReference type="EMBL" id="MBL6903434.1"/>
    </source>
</evidence>
<dbReference type="Proteomes" id="UP000705230">
    <property type="component" value="Unassembled WGS sequence"/>
</dbReference>
<evidence type="ECO:0000313" key="2">
    <source>
        <dbReference type="Proteomes" id="UP000705230"/>
    </source>
</evidence>
<accession>A0A937M2G9</accession>
<dbReference type="SUPFAM" id="SSF48208">
    <property type="entry name" value="Six-hairpin glycosidases"/>
    <property type="match status" value="1"/>
</dbReference>
<comment type="caution">
    <text evidence="1">The sequence shown here is derived from an EMBL/GenBank/DDBJ whole genome shotgun (WGS) entry which is preliminary data.</text>
</comment>
<evidence type="ECO:0008006" key="3">
    <source>
        <dbReference type="Google" id="ProtNLM"/>
    </source>
</evidence>
<dbReference type="EMBL" id="JADHSG010000005">
    <property type="protein sequence ID" value="MBL6903434.1"/>
    <property type="molecule type" value="Genomic_DNA"/>
</dbReference>
<organism evidence="1 2">
    <name type="scientific">SAR86 cluster bacterium</name>
    <dbReference type="NCBI Taxonomy" id="2030880"/>
    <lineage>
        <taxon>Bacteria</taxon>
        <taxon>Pseudomonadati</taxon>
        <taxon>Pseudomonadota</taxon>
        <taxon>Gammaproteobacteria</taxon>
        <taxon>SAR86 cluster</taxon>
    </lineage>
</organism>
<name>A0A937M2G9_9GAMM</name>
<proteinExistence type="predicted"/>
<reference evidence="1" key="1">
    <citation type="submission" date="2020-10" db="EMBL/GenBank/DDBJ databases">
        <title>Microbiome of the Black Sea water column analyzed by genome centric metagenomics.</title>
        <authorList>
            <person name="Cabello-Yeves P.J."/>
            <person name="Callieri C."/>
            <person name="Picazo A."/>
            <person name="Mehrshad M."/>
            <person name="Haro-Moreno J.M."/>
            <person name="Roda-Garcia J."/>
            <person name="Dzembekova N."/>
            <person name="Slabakova V."/>
            <person name="Slabakova N."/>
            <person name="Moncheva S."/>
            <person name="Rodriguez-Valera F."/>
        </authorList>
    </citation>
    <scope>NUCLEOTIDE SEQUENCE</scope>
    <source>
        <strain evidence="1">BS30m-G43</strain>
    </source>
</reference>
<protein>
    <recommendedName>
        <fullName evidence="3">Prenyltransferase</fullName>
    </recommendedName>
</protein>
<sequence>MPTKKTFEGHDYTHPDFYKPSADYIKSCQSPSGAIPSVKEGKLDPWDHIESIMGLVTLGNLEAARLGFDWLVNNQNKDGSWYSEFVDDKATQTNKQTHFSCYLSTGLLHYYLITKDLKYVKSIWPCASKGINFCVDLQNDKGTIPWCLNENGLPEDDFLITGSSSILKSLECAIALFNIIQDTDKFKLSNWQSSYLKLKKALRNPEGLFDIKIDRERFSMDWYYPIISGAFNRDESKDILVKTISEFYVKGLGIKCVKEEPWVTVAETNEFVIAAVKADELNLAEDIFLESLNISDEHNVPYMGWQYVENIFWPDEKPSWTAAAVILAADSLYKFTDGCNLFIDMQTKNL</sequence>
<dbReference type="InterPro" id="IPR008928">
    <property type="entry name" value="6-hairpin_glycosidase_sf"/>
</dbReference>
<gene>
    <name evidence="1" type="ORF">ISR29_04455</name>
</gene>
<dbReference type="Gene3D" id="1.50.10.20">
    <property type="match status" value="1"/>
</dbReference>
<dbReference type="GO" id="GO:0005975">
    <property type="term" value="P:carbohydrate metabolic process"/>
    <property type="evidence" value="ECO:0007669"/>
    <property type="project" value="InterPro"/>
</dbReference>